<evidence type="ECO:0000256" key="8">
    <source>
        <dbReference type="SAM" id="MobiDB-lite"/>
    </source>
</evidence>
<reference evidence="10 11" key="1">
    <citation type="journal article" date="2013" name="Genome Announc.">
        <title>Draft Genome Sequence of Pseudomonas fluorescens LMG 5329, a White Line-Inducing Principle-Producing Bioindicator for the Mushroom Pathogen Pseudomonas tolaasii.</title>
        <authorList>
            <person name="Ghequire M.G."/>
            <person name="Rokni-Zadeh H."/>
            <person name="Zarrineh P."/>
            <person name="De Mot R."/>
        </authorList>
    </citation>
    <scope>NUCLEOTIDE SEQUENCE [LARGE SCALE GENOMIC DNA]</scope>
    <source>
        <strain evidence="10 11">LMG 5329</strain>
    </source>
</reference>
<dbReference type="GO" id="GO:0005576">
    <property type="term" value="C:extracellular region"/>
    <property type="evidence" value="ECO:0007669"/>
    <property type="project" value="UniProtKB-UniRule"/>
</dbReference>
<evidence type="ECO:0000256" key="7">
    <source>
        <dbReference type="SAM" id="Coils"/>
    </source>
</evidence>
<dbReference type="PANTHER" id="PTHR48051:SF1">
    <property type="entry name" value="RAS SUPPRESSOR PROTEIN 1"/>
    <property type="match status" value="1"/>
</dbReference>
<dbReference type="Pfam" id="PF13855">
    <property type="entry name" value="LRR_8"/>
    <property type="match status" value="1"/>
</dbReference>
<dbReference type="RefSeq" id="WP_038851210.1">
    <property type="nucleotide sequence ID" value="NZ_ASGY01000247.1"/>
</dbReference>
<dbReference type="GO" id="GO:0016567">
    <property type="term" value="P:protein ubiquitination"/>
    <property type="evidence" value="ECO:0007669"/>
    <property type="project" value="InterPro"/>
</dbReference>
<evidence type="ECO:0000256" key="6">
    <source>
        <dbReference type="PROSITE-ProRule" id="PRU01398"/>
    </source>
</evidence>
<dbReference type="InterPro" id="IPR032675">
    <property type="entry name" value="LRR_dom_sf"/>
</dbReference>
<dbReference type="EC" id="2.3.2.27" evidence="2"/>
<feature type="region of interest" description="Disordered" evidence="8">
    <location>
        <begin position="32"/>
        <end position="51"/>
    </location>
</feature>
<evidence type="ECO:0000256" key="4">
    <source>
        <dbReference type="ARBA" id="ARBA00022737"/>
    </source>
</evidence>
<comment type="catalytic activity">
    <reaction evidence="1">
        <text>S-ubiquitinyl-[E2 ubiquitin-conjugating enzyme]-L-cysteine + [acceptor protein]-L-lysine = [E2 ubiquitin-conjugating enzyme]-L-cysteine + N(6)-ubiquitinyl-[acceptor protein]-L-lysine.</text>
        <dbReference type="EC" id="2.3.2.27"/>
    </reaction>
</comment>
<keyword evidence="3" id="KW-0433">Leucine-rich repeat</keyword>
<protein>
    <recommendedName>
        <fullName evidence="2">RING-type E3 ubiquitin transferase</fullName>
        <ecNumber evidence="2">2.3.2.27</ecNumber>
    </recommendedName>
</protein>
<keyword evidence="6" id="KW-0832">Ubl conjugation</keyword>
<dbReference type="OrthoDB" id="1467561at2"/>
<keyword evidence="6" id="KW-0808">Transferase</keyword>
<sequence>MADLSSGTPPAATQSIHREYLERSSPAWLVDATSSRREQLKTTPAEPPDWYLRASPEQQKTLNDKYTTSLTTQTALDKAFATLQDIDTFAQPLLVKALQDKFKVQLDVNNTILQLRTRVEYLQPQATYSTFEVMRLPLLQAALHNFEASECEEGAFDASSGFVIEAAEAQKFEAVSTSLTVAQFTGLCRSLDIGAQYQRYLNDFMRPKDPVAEQALRYKFSAARKADLAAAAERALLTQDIGPDDYQMIVSVINGENHPWMGTRQVWFRDVRLMKKRMTGCIVFMICEIRRYTNDLILYIPHDPYHPLKRVTWEQMQAIFKTRFTTRDTSAPDDGSPTDYQRFFSQFVRYGDLPTYFGELTDFTPAPGTITGLKVYSPFMTHFLKGIDPFSLLFTTAEVPSNPEPIRRLKSDPYLNVGAINQKGTVWWDDNLDLWDYLFAQHRDKLLADARSHAVPTADVDARVRSEKIAKLLGIGLLALNVVSMFVPVLGEVMMAVMAGQLLYETLEGSIEWAEGDRRAAKAHLLDVAENLALIAVMAGVGKGFSKLAAAKPEPVIEDLQPVTLDNGDEKLWRPDLAPYKAPITLPTDARPNELGLYTHDGHTVLPLDGDHFRLRHDPLNDEYRIQHPTRPQAYAPRLAHNLEGAWQHEAESPLTWDASTLISRLGLPAEGMSTARVQAALEASDVELDTLRAEALDNNPIPLVLADTLQRFRCADDVSAFISRIKAADAGSYAKADVAPQMDLLQRRGMLGDTRLRVLDADNHLLWEDTGPSSIQPRVMVLSAQAMGRGELLQEVLHTLQGVDPALREFPGLASDPLSERARLLRQDLGEYAEARRNTLVEERYRKQDLGNDPDVNRLRSTYPDLPNAMAEQVLRNLTEEQRQAFRLRARLPDNVRAQAQWHTQEIRVSRAYEGLHVDALANPDSHILALRTLETLPGWRRGTRVELREYSSAGKVQDAIGSPDAAIQKHLVLREDGQFEGAPPGDIYSALWQQLSVEEREALGAADAAQLQVLIRRSPLPRGPMRTVLLEHPLQKPEYDPSMRLLGGAFSIRQVVTRAFTTPAARTKKLFPTFSEAQIGDFLAAQGTDVTGALKRLEKEYKKLEQDLAAWVNEQPHSTATLFDRRGGARKAYSDAIVACWRRQTRTLNIAPGTRMNLPELTADFSHVESLELFNVSWTTGAQNFLSHFKQLKQLKIQSAELTELPEGLGEMDNLTHLTLSSNRISLTPASVEQLGNLSRLEELNLMGNPLQLPPDLSRMPRLKNVNLSYTRLEQWPTGLLEQENLATLNLSHNALRGIPAEHLHPAPEHFEKIIRLNHTIDLRSNAFLAQTWLELDGYWQRVSQSHPGFMHLRDSDTFAVESLDTQDVQSVFPRYTLGRAREYWLSLGDGAPAEMNRLKVELQRLNQQLDAWASTGGGGGRQRYVRMRDALQVGGSGSDRFTAKSRILECWRKQAPEREARDGTPIGQELDLSNLHLQSLPALDADFSHVGSLVLKNMHLSASPEEFLSRFRGLRWLDMSHNQLHELPPALGQMQGLTRLYLNHNQIRLTADTARIVSERTSLRALSLNNNPLGVDLDFSQITDMRSLNLGYTGIDQWPTGLGHQSLLDAVLLDSNQLTNLPDSVIPPPEAPLEGALPLRCRIFLGNNPLTEATLQRITGYRTRVAQAGLGGDPNVGILTTVYRPAAGAGARGTTGADFTRWSQGFSTEQIAARQAQWSSLREQPNGDGFFTMLNDMQAPAGGHADLQQRVWSVLDSINEHSVESEALRDEMFTWAGRGTCCDRAALSFSNVEIMSMVYRAKASATDVNQGPALLKLARGLFRLDEVEKTALQDIEQRTAQINSDTSLTGLEKNQKIARLEEVEVRLAYRYSLKGADKLDLPGQPDKVTFIGMGKVTQQQLADTLARIRKLDGSPEEFAALLSRDFWKDFVVSKYRPQFEELSEPYYEELAKLTESNAAGEVSEGDFLTKSNDLKTRLAAAEEGLIESLSRTEWEVPSTSPK</sequence>
<dbReference type="Pfam" id="PF14496">
    <property type="entry name" value="NEL"/>
    <property type="match status" value="1"/>
</dbReference>
<dbReference type="InterPro" id="IPR003591">
    <property type="entry name" value="Leu-rich_rpt_typical-subtyp"/>
</dbReference>
<feature type="domain" description="NEL" evidence="9">
    <location>
        <begin position="1697"/>
        <end position="2005"/>
    </location>
</feature>
<dbReference type="Pfam" id="PF20178">
    <property type="entry name" value="ToxA_N"/>
    <property type="match status" value="1"/>
</dbReference>
<evidence type="ECO:0000259" key="9">
    <source>
        <dbReference type="PROSITE" id="PS52053"/>
    </source>
</evidence>
<dbReference type="Gene3D" id="3.80.10.10">
    <property type="entry name" value="Ribonuclease Inhibitor"/>
    <property type="match status" value="2"/>
</dbReference>
<dbReference type="PROSITE" id="PS52053">
    <property type="entry name" value="NEL"/>
    <property type="match status" value="1"/>
</dbReference>
<keyword evidence="6" id="KW-1035">Host cytoplasm</keyword>
<accession>A0A0A1YTA9</accession>
<dbReference type="GO" id="GO:0061630">
    <property type="term" value="F:ubiquitin protein ligase activity"/>
    <property type="evidence" value="ECO:0007669"/>
    <property type="project" value="UniProtKB-EC"/>
</dbReference>
<dbReference type="EMBL" id="ASGY01000247">
    <property type="protein sequence ID" value="KGE64169.1"/>
    <property type="molecule type" value="Genomic_DNA"/>
</dbReference>
<proteinExistence type="inferred from homology"/>
<keyword evidence="6" id="KW-0964">Secreted</keyword>
<keyword evidence="5" id="KW-0843">Virulence</keyword>
<dbReference type="Gene3D" id="1.20.58.360">
    <property type="entry name" value="Shigella T3SS effector IpaH defines"/>
    <property type="match status" value="1"/>
</dbReference>
<feature type="coiled-coil region" evidence="7">
    <location>
        <begin position="1089"/>
        <end position="1116"/>
    </location>
</feature>
<dbReference type="Proteomes" id="UP000030060">
    <property type="component" value="Unassembled WGS sequence"/>
</dbReference>
<dbReference type="PROSITE" id="PS51450">
    <property type="entry name" value="LRR"/>
    <property type="match status" value="2"/>
</dbReference>
<dbReference type="InterPro" id="IPR001611">
    <property type="entry name" value="Leu-rich_rpt"/>
</dbReference>
<evidence type="ECO:0000256" key="1">
    <source>
        <dbReference type="ARBA" id="ARBA00000900"/>
    </source>
</evidence>
<dbReference type="SUPFAM" id="SSF52058">
    <property type="entry name" value="L domain-like"/>
    <property type="match status" value="2"/>
</dbReference>
<comment type="similarity">
    <text evidence="6">Belongs to the LRR-containing bacterial E3 ligase family.</text>
</comment>
<keyword evidence="6" id="KW-0833">Ubl conjugation pathway</keyword>
<dbReference type="InterPro" id="IPR050216">
    <property type="entry name" value="LRR_domain-containing"/>
</dbReference>
<comment type="caution">
    <text evidence="10">The sequence shown here is derived from an EMBL/GenBank/DDBJ whole genome shotgun (WGS) entry which is preliminary data.</text>
</comment>
<dbReference type="PANTHER" id="PTHR48051">
    <property type="match status" value="1"/>
</dbReference>
<dbReference type="SMART" id="SM00369">
    <property type="entry name" value="LRR_TYP"/>
    <property type="match status" value="4"/>
</dbReference>
<comment type="PTM">
    <text evidence="6">Ubiquitinated in the presence of host E1 ubiquitin-activating enzyme, E2 ubiquitin-conjugating enzyme and ubiquitin.</text>
</comment>
<name>A0A0A1YTA9_PSEFL</name>
<feature type="active site" description="Glycyl thioester intermediate" evidence="6">
    <location>
        <position position="1784"/>
    </location>
</feature>
<dbReference type="InterPro" id="IPR029487">
    <property type="entry name" value="NEL_dom"/>
</dbReference>
<keyword evidence="4" id="KW-0677">Repeat</keyword>
<evidence type="ECO:0000256" key="5">
    <source>
        <dbReference type="ARBA" id="ARBA00023026"/>
    </source>
</evidence>
<evidence type="ECO:0000256" key="3">
    <source>
        <dbReference type="ARBA" id="ARBA00022614"/>
    </source>
</evidence>
<evidence type="ECO:0000313" key="10">
    <source>
        <dbReference type="EMBL" id="KGE64169.1"/>
    </source>
</evidence>
<gene>
    <name evidence="10" type="ORF">K814_0130440</name>
</gene>
<dbReference type="GO" id="GO:0005737">
    <property type="term" value="C:cytoplasm"/>
    <property type="evidence" value="ECO:0007669"/>
    <property type="project" value="TreeGrafter"/>
</dbReference>
<dbReference type="InterPro" id="IPR046673">
    <property type="entry name" value="ToxA_N"/>
</dbReference>
<organism evidence="10 11">
    <name type="scientific">Pseudomonas fluorescens LMG 5329</name>
    <dbReference type="NCBI Taxonomy" id="1324332"/>
    <lineage>
        <taxon>Bacteria</taxon>
        <taxon>Pseudomonadati</taxon>
        <taxon>Pseudomonadota</taxon>
        <taxon>Gammaproteobacteria</taxon>
        <taxon>Pseudomonadales</taxon>
        <taxon>Pseudomonadaceae</taxon>
        <taxon>Pseudomonas</taxon>
    </lineage>
</organism>
<keyword evidence="7" id="KW-0175">Coiled coil</keyword>
<evidence type="ECO:0000256" key="2">
    <source>
        <dbReference type="ARBA" id="ARBA00012483"/>
    </source>
</evidence>
<evidence type="ECO:0000313" key="11">
    <source>
        <dbReference type="Proteomes" id="UP000030060"/>
    </source>
</evidence>